<dbReference type="SUPFAM" id="SSF51735">
    <property type="entry name" value="NAD(P)-binding Rossmann-fold domains"/>
    <property type="match status" value="1"/>
</dbReference>
<evidence type="ECO:0000256" key="1">
    <source>
        <dbReference type="ARBA" id="ARBA00007637"/>
    </source>
</evidence>
<comment type="similarity">
    <text evidence="1">Belongs to the NAD(P)-dependent epimerase/dehydratase family.</text>
</comment>
<evidence type="ECO:0000313" key="3">
    <source>
        <dbReference type="EMBL" id="SCF43512.1"/>
    </source>
</evidence>
<reference evidence="4" key="1">
    <citation type="submission" date="2016-06" db="EMBL/GenBank/DDBJ databases">
        <authorList>
            <person name="Varghese N."/>
            <person name="Submissions Spin"/>
        </authorList>
    </citation>
    <scope>NUCLEOTIDE SEQUENCE [LARGE SCALE GENOMIC DNA]</scope>
    <source>
        <strain evidence="4">DSM 43168</strain>
    </source>
</reference>
<dbReference type="Gene3D" id="3.40.50.720">
    <property type="entry name" value="NAD(P)-binding Rossmann-like Domain"/>
    <property type="match status" value="1"/>
</dbReference>
<accession>A0A1C5AE36</accession>
<dbReference type="InterPro" id="IPR036291">
    <property type="entry name" value="NAD(P)-bd_dom_sf"/>
</dbReference>
<sequence length="312" mass="32566">MRVLVTGGAGFIGSHLVDALLERGDTVTVVDDLSTGRCGRLAVRVAFHQESITDGKALAAIVADARPDLIYHLAAQADVRTSVADASGDTGVNVLGTVNVLEAARTVGARVVFASTGGALYGAISAIPSPEDARPEPAAPYGAAKYCAEQYVALYNRLYGTAHAVLRLGNVYGPRQDPAGEAGVVSIFCGNLLSGRRPTIFGDGKQTRDYVYVADVVEAFLAAAEHGGAGVWNIGTGTSTSILELLEVIAATADRAVQPVFAAARLGELQHSALDVTRAGRELNWTARTALAEGIARAYQWIRDQDGCDVEA</sequence>
<dbReference type="Gene3D" id="3.90.25.10">
    <property type="entry name" value="UDP-galactose 4-epimerase, domain 1"/>
    <property type="match status" value="1"/>
</dbReference>
<dbReference type="RefSeq" id="WP_074477019.1">
    <property type="nucleotide sequence ID" value="NZ_FMCT01000012.1"/>
</dbReference>
<name>A0A1C5AE36_9ACTN</name>
<dbReference type="InterPro" id="IPR001509">
    <property type="entry name" value="Epimerase_deHydtase"/>
</dbReference>
<gene>
    <name evidence="3" type="ORF">GA0070563_112248</name>
</gene>
<organism evidence="3 4">
    <name type="scientific">Micromonospora carbonacea</name>
    <dbReference type="NCBI Taxonomy" id="47853"/>
    <lineage>
        <taxon>Bacteria</taxon>
        <taxon>Bacillati</taxon>
        <taxon>Actinomycetota</taxon>
        <taxon>Actinomycetes</taxon>
        <taxon>Micromonosporales</taxon>
        <taxon>Micromonosporaceae</taxon>
        <taxon>Micromonospora</taxon>
    </lineage>
</organism>
<dbReference type="AlphaFoldDB" id="A0A1C5AE36"/>
<evidence type="ECO:0000313" key="4">
    <source>
        <dbReference type="Proteomes" id="UP000183585"/>
    </source>
</evidence>
<dbReference type="Pfam" id="PF01370">
    <property type="entry name" value="Epimerase"/>
    <property type="match status" value="1"/>
</dbReference>
<feature type="domain" description="NAD-dependent epimerase/dehydratase" evidence="2">
    <location>
        <begin position="3"/>
        <end position="235"/>
    </location>
</feature>
<dbReference type="Proteomes" id="UP000183585">
    <property type="component" value="Unassembled WGS sequence"/>
</dbReference>
<dbReference type="PANTHER" id="PTHR43000">
    <property type="entry name" value="DTDP-D-GLUCOSE 4,6-DEHYDRATASE-RELATED"/>
    <property type="match status" value="1"/>
</dbReference>
<evidence type="ECO:0000259" key="2">
    <source>
        <dbReference type="Pfam" id="PF01370"/>
    </source>
</evidence>
<protein>
    <submittedName>
        <fullName evidence="3">UDP-glucose 4-epimerase</fullName>
    </submittedName>
</protein>
<proteinExistence type="inferred from homology"/>
<dbReference type="EMBL" id="FMCT01000012">
    <property type="protein sequence ID" value="SCF43512.1"/>
    <property type="molecule type" value="Genomic_DNA"/>
</dbReference>
<keyword evidence="4" id="KW-1185">Reference proteome</keyword>